<comment type="caution">
    <text evidence="1">The sequence shown here is derived from an EMBL/GenBank/DDBJ whole genome shotgun (WGS) entry which is preliminary data.</text>
</comment>
<name>A0A1F7YWI2_9BACT</name>
<evidence type="ECO:0000313" key="1">
    <source>
        <dbReference type="EMBL" id="OGM31627.1"/>
    </source>
</evidence>
<evidence type="ECO:0000313" key="2">
    <source>
        <dbReference type="Proteomes" id="UP000178870"/>
    </source>
</evidence>
<proteinExistence type="predicted"/>
<reference evidence="1 2" key="1">
    <citation type="journal article" date="2016" name="Nat. Commun.">
        <title>Thousands of microbial genomes shed light on interconnected biogeochemical processes in an aquifer system.</title>
        <authorList>
            <person name="Anantharaman K."/>
            <person name="Brown C.T."/>
            <person name="Hug L.A."/>
            <person name="Sharon I."/>
            <person name="Castelle C.J."/>
            <person name="Probst A.J."/>
            <person name="Thomas B.C."/>
            <person name="Singh A."/>
            <person name="Wilkins M.J."/>
            <person name="Karaoz U."/>
            <person name="Brodie E.L."/>
            <person name="Williams K.H."/>
            <person name="Hubbard S.S."/>
            <person name="Banfield J.F."/>
        </authorList>
    </citation>
    <scope>NUCLEOTIDE SEQUENCE [LARGE SCALE GENOMIC DNA]</scope>
</reference>
<sequence>MPTEYDNPLENRGELYEIIGRVAKKEANALSQIWGSAEFIPDVDRVIGNCGEESVFYFLAASQGYSTPEGLWDYHLRQSDTNNLIKLLNNVNNLTLKIWAHAHVNNVDLHRALTTPVTREDGPGEYDEGRVPESYFEKITPSATPSVWGASRLLVLLADKNNIIDFDNPEIWRIVDETIKDSGSPEEFLCGLAEKVFEKTDSVGDVMDRVLKYNKLAEENDFGLYRKIIEEMRARSPKLWDAAIKAETEINSSGAKAPKWVKILGLYREGETS</sequence>
<dbReference type="AlphaFoldDB" id="A0A1F7YWI2"/>
<dbReference type="Proteomes" id="UP000178870">
    <property type="component" value="Unassembled WGS sequence"/>
</dbReference>
<dbReference type="EMBL" id="MGGP01000023">
    <property type="protein sequence ID" value="OGM31627.1"/>
    <property type="molecule type" value="Genomic_DNA"/>
</dbReference>
<protein>
    <submittedName>
        <fullName evidence="1">Uncharacterized protein</fullName>
    </submittedName>
</protein>
<accession>A0A1F7YWI2</accession>
<organism evidence="1 2">
    <name type="scientific">Candidatus Woesebacteria bacterium RIFCSPHIGHO2_01_FULL_44_21</name>
    <dbReference type="NCBI Taxonomy" id="1802503"/>
    <lineage>
        <taxon>Bacteria</taxon>
        <taxon>Candidatus Woeseibacteriota</taxon>
    </lineage>
</organism>
<gene>
    <name evidence="1" type="ORF">A2803_00515</name>
</gene>